<proteinExistence type="predicted"/>
<dbReference type="Gene3D" id="3.10.129.10">
    <property type="entry name" value="Hotdog Thioesterase"/>
    <property type="match status" value="1"/>
</dbReference>
<dbReference type="CDD" id="cd03450">
    <property type="entry name" value="NodN"/>
    <property type="match status" value="1"/>
</dbReference>
<dbReference type="SUPFAM" id="SSF54637">
    <property type="entry name" value="Thioesterase/thiol ester dehydrase-isomerase"/>
    <property type="match status" value="1"/>
</dbReference>
<dbReference type="PANTHER" id="PTHR42993">
    <property type="entry name" value="MAOC-LIKE DEHYDRATASE DOMAIN-CONTAINING PROTEIN"/>
    <property type="match status" value="1"/>
</dbReference>
<dbReference type="InterPro" id="IPR029069">
    <property type="entry name" value="HotDog_dom_sf"/>
</dbReference>
<name>A0A934PZ50_9BURK</name>
<sequence>MRTIASLAEVPSLVGQEVATSDWITITQEQVNLFADATGDHQWIHVDVDKARAGPFGGPIAHGFLTLSLLPKFFETAIAIEGARMGVNYGLNKVRFTSPVPVGSRLRARMTLLSCEPIDRGGMQMTWKVLVEREGGDKPVCIAESIGLRYP</sequence>
<evidence type="ECO:0000313" key="2">
    <source>
        <dbReference type="EMBL" id="MBK0391773.1"/>
    </source>
</evidence>
<dbReference type="AlphaFoldDB" id="A0A934PZ50"/>
<protein>
    <submittedName>
        <fullName evidence="2">MaoC family dehydratase</fullName>
    </submittedName>
</protein>
<evidence type="ECO:0000313" key="3">
    <source>
        <dbReference type="Proteomes" id="UP000617041"/>
    </source>
</evidence>
<dbReference type="Proteomes" id="UP000617041">
    <property type="component" value="Unassembled WGS sequence"/>
</dbReference>
<gene>
    <name evidence="2" type="ORF">I8E28_04150</name>
</gene>
<dbReference type="InterPro" id="IPR002539">
    <property type="entry name" value="MaoC-like_dom"/>
</dbReference>
<dbReference type="Pfam" id="PF01575">
    <property type="entry name" value="MaoC_dehydratas"/>
    <property type="match status" value="1"/>
</dbReference>
<evidence type="ECO:0000259" key="1">
    <source>
        <dbReference type="Pfam" id="PF01575"/>
    </source>
</evidence>
<dbReference type="EMBL" id="JAEDAO010000001">
    <property type="protein sequence ID" value="MBK0391773.1"/>
    <property type="molecule type" value="Genomic_DNA"/>
</dbReference>
<dbReference type="PANTHER" id="PTHR42993:SF1">
    <property type="entry name" value="MAOC-LIKE DEHYDRATASE DOMAIN-CONTAINING PROTEIN"/>
    <property type="match status" value="1"/>
</dbReference>
<dbReference type="InterPro" id="IPR039375">
    <property type="entry name" value="NodN-like"/>
</dbReference>
<reference evidence="2" key="1">
    <citation type="submission" date="2020-12" db="EMBL/GenBank/DDBJ databases">
        <title>Ramlibacter sp. nov., isolated from a freshwater alga, Cryptomonas.</title>
        <authorList>
            <person name="Kim H.M."/>
            <person name="Jeon C.O."/>
        </authorList>
    </citation>
    <scope>NUCLEOTIDE SEQUENCE</scope>
    <source>
        <strain evidence="2">CrO1</strain>
    </source>
</reference>
<comment type="caution">
    <text evidence="2">The sequence shown here is derived from an EMBL/GenBank/DDBJ whole genome shotgun (WGS) entry which is preliminary data.</text>
</comment>
<organism evidence="2 3">
    <name type="scientific">Ramlibacter algicola</name>
    <dbReference type="NCBI Taxonomy" id="2795217"/>
    <lineage>
        <taxon>Bacteria</taxon>
        <taxon>Pseudomonadati</taxon>
        <taxon>Pseudomonadota</taxon>
        <taxon>Betaproteobacteria</taxon>
        <taxon>Burkholderiales</taxon>
        <taxon>Comamonadaceae</taxon>
        <taxon>Ramlibacter</taxon>
    </lineage>
</organism>
<dbReference type="RefSeq" id="WP_200786572.1">
    <property type="nucleotide sequence ID" value="NZ_JAEDAO010000001.1"/>
</dbReference>
<feature type="domain" description="MaoC-like" evidence="1">
    <location>
        <begin position="12"/>
        <end position="121"/>
    </location>
</feature>
<keyword evidence="3" id="KW-1185">Reference proteome</keyword>
<accession>A0A934PZ50</accession>